<evidence type="ECO:0000313" key="2">
    <source>
        <dbReference type="Proteomes" id="UP000033961"/>
    </source>
</evidence>
<name>A0A2P1QU23_9LEPT</name>
<proteinExistence type="predicted"/>
<gene>
    <name evidence="1" type="ORF">XB16_2079</name>
</gene>
<dbReference type="Proteomes" id="UP000033961">
    <property type="component" value="Chromosome I"/>
</dbReference>
<evidence type="ECO:0000313" key="1">
    <source>
        <dbReference type="EMBL" id="AVQ12406.1"/>
    </source>
</evidence>
<protein>
    <submittedName>
        <fullName evidence="1">Type I restriction modification DNA specificity domain protein</fullName>
    </submittedName>
</protein>
<dbReference type="EMBL" id="CP027843">
    <property type="protein sequence ID" value="AVQ12406.1"/>
    <property type="molecule type" value="Genomic_DNA"/>
</dbReference>
<sequence length="93" mass="10346">MIMASQGKNVIKEKRISGMKLETVQLMDIAEISPPISKEVLGNLSQLISFVPMASVSEITGSITKIENRVANDCKKGLTSFKKMIFELRCPRF</sequence>
<reference evidence="1 2" key="1">
    <citation type="journal article" date="2015" name="Genome Announc.">
        <title>Draft Genome Sequences of Leptospira santarosai Strains U160, U164, and U233, Isolated from Asymptomatic Cattle.</title>
        <authorList>
            <person name="Kremer F.S."/>
            <person name="Eslabao M.R."/>
            <person name="Provisor M."/>
            <person name="Woloski R.D."/>
            <person name="Ramires O.V."/>
            <person name="Moreno L.Z."/>
            <person name="Moreno A.M."/>
            <person name="Hamond C."/>
            <person name="Lilenbaum W."/>
            <person name="Dellagostin O.A."/>
        </authorList>
    </citation>
    <scope>NUCLEOTIDE SEQUENCE [LARGE SCALE GENOMIC DNA]</scope>
    <source>
        <strain evidence="1 2">U160</strain>
    </source>
</reference>
<dbReference type="AlphaFoldDB" id="A0A2P1QU23"/>
<accession>A0A2P1QU23</accession>
<organism evidence="1 2">
    <name type="scientific">Leptospira santarosai</name>
    <dbReference type="NCBI Taxonomy" id="28183"/>
    <lineage>
        <taxon>Bacteria</taxon>
        <taxon>Pseudomonadati</taxon>
        <taxon>Spirochaetota</taxon>
        <taxon>Spirochaetia</taxon>
        <taxon>Leptospirales</taxon>
        <taxon>Leptospiraceae</taxon>
        <taxon>Leptospira</taxon>
    </lineage>
</organism>